<accession>A0A3N1KZX4</accession>
<keyword evidence="1" id="KW-0812">Transmembrane</keyword>
<reference evidence="2 3" key="1">
    <citation type="submission" date="2018-11" db="EMBL/GenBank/DDBJ databases">
        <title>Genomic Encyclopedia of Type Strains, Phase IV (KMG-IV): sequencing the most valuable type-strain genomes for metagenomic binning, comparative biology and taxonomic classification.</title>
        <authorList>
            <person name="Goeker M."/>
        </authorList>
    </citation>
    <scope>NUCLEOTIDE SEQUENCE [LARGE SCALE GENOMIC DNA]</scope>
    <source>
        <strain evidence="2 3">DSM 5900</strain>
    </source>
</reference>
<sequence length="119" mass="12994">MPNPHRSTVDGYAAFWPIYLAAHSRRATRAWHFAGTSLALACLAAGILAGDWRLAVAAPFLGYLPAWGSHFLVEGNRPATFGHPFWSLYSDLRMYGLWLTGRLGGELARHGIGDAVTRA</sequence>
<dbReference type="PANTHER" id="PTHR34205:SF2">
    <property type="entry name" value="DUF962 DOMAIN-CONTAINING PROTEIN"/>
    <property type="match status" value="1"/>
</dbReference>
<dbReference type="Proteomes" id="UP000278222">
    <property type="component" value="Unassembled WGS sequence"/>
</dbReference>
<dbReference type="InterPro" id="IPR009305">
    <property type="entry name" value="Mpo1-like"/>
</dbReference>
<keyword evidence="3" id="KW-1185">Reference proteome</keyword>
<dbReference type="PANTHER" id="PTHR34205">
    <property type="entry name" value="TRANSMEMBRANE PROTEIN"/>
    <property type="match status" value="1"/>
</dbReference>
<comment type="caution">
    <text evidence="2">The sequence shown here is derived from an EMBL/GenBank/DDBJ whole genome shotgun (WGS) entry which is preliminary data.</text>
</comment>
<dbReference type="OrthoDB" id="7356072at2"/>
<proteinExistence type="predicted"/>
<evidence type="ECO:0000313" key="3">
    <source>
        <dbReference type="Proteomes" id="UP000278222"/>
    </source>
</evidence>
<dbReference type="AlphaFoldDB" id="A0A3N1KZX4"/>
<dbReference type="EMBL" id="RJKX01000015">
    <property type="protein sequence ID" value="ROP84220.1"/>
    <property type="molecule type" value="Genomic_DNA"/>
</dbReference>
<protein>
    <recommendedName>
        <fullName evidence="4">DUF962 domain-containing protein</fullName>
    </recommendedName>
</protein>
<dbReference type="RefSeq" id="WP_123691973.1">
    <property type="nucleotide sequence ID" value="NZ_AP019700.1"/>
</dbReference>
<organism evidence="2 3">
    <name type="scientific">Stella humosa</name>
    <dbReference type="NCBI Taxonomy" id="94"/>
    <lineage>
        <taxon>Bacteria</taxon>
        <taxon>Pseudomonadati</taxon>
        <taxon>Pseudomonadota</taxon>
        <taxon>Alphaproteobacteria</taxon>
        <taxon>Rhodospirillales</taxon>
        <taxon>Stellaceae</taxon>
        <taxon>Stella</taxon>
    </lineage>
</organism>
<evidence type="ECO:0008006" key="4">
    <source>
        <dbReference type="Google" id="ProtNLM"/>
    </source>
</evidence>
<dbReference type="Pfam" id="PF06127">
    <property type="entry name" value="Mpo1-like"/>
    <property type="match status" value="1"/>
</dbReference>
<gene>
    <name evidence="2" type="ORF">EDC65_3568</name>
</gene>
<name>A0A3N1KZX4_9PROT</name>
<feature type="transmembrane region" description="Helical" evidence="1">
    <location>
        <begin position="30"/>
        <end position="48"/>
    </location>
</feature>
<keyword evidence="1" id="KW-1133">Transmembrane helix</keyword>
<keyword evidence="1" id="KW-0472">Membrane</keyword>
<evidence type="ECO:0000313" key="2">
    <source>
        <dbReference type="EMBL" id="ROP84220.1"/>
    </source>
</evidence>
<evidence type="ECO:0000256" key="1">
    <source>
        <dbReference type="SAM" id="Phobius"/>
    </source>
</evidence>